<dbReference type="InParanoid" id="D8LID5"/>
<organism evidence="6 7">
    <name type="scientific">Ectocarpus siliculosus</name>
    <name type="common">Brown alga</name>
    <name type="synonym">Conferva siliculosa</name>
    <dbReference type="NCBI Taxonomy" id="2880"/>
    <lineage>
        <taxon>Eukaryota</taxon>
        <taxon>Sar</taxon>
        <taxon>Stramenopiles</taxon>
        <taxon>Ochrophyta</taxon>
        <taxon>PX clade</taxon>
        <taxon>Phaeophyceae</taxon>
        <taxon>Ectocarpales</taxon>
        <taxon>Ectocarpaceae</taxon>
        <taxon>Ectocarpus</taxon>
    </lineage>
</organism>
<gene>
    <name evidence="6" type="ORF">Esi_0022_0047</name>
</gene>
<dbReference type="PANTHER" id="PTHR43490">
    <property type="entry name" value="(+)-NEOMENTHOL DEHYDROGENASE"/>
    <property type="match status" value="1"/>
</dbReference>
<keyword evidence="5" id="KW-0732">Signal</keyword>
<dbReference type="Pfam" id="PF00106">
    <property type="entry name" value="adh_short"/>
    <property type="match status" value="1"/>
</dbReference>
<dbReference type="PANTHER" id="PTHR43490:SF99">
    <property type="entry name" value="SHORT-CHAIN DEHYDROGENASE_REDUCTASE"/>
    <property type="match status" value="1"/>
</dbReference>
<dbReference type="InterPro" id="IPR036291">
    <property type="entry name" value="NAD(P)-bd_dom_sf"/>
</dbReference>
<accession>D8LID5</accession>
<evidence type="ECO:0000313" key="7">
    <source>
        <dbReference type="Proteomes" id="UP000002630"/>
    </source>
</evidence>
<evidence type="ECO:0000313" key="6">
    <source>
        <dbReference type="EMBL" id="CBN79974.1"/>
    </source>
</evidence>
<dbReference type="GO" id="GO:0016491">
    <property type="term" value="F:oxidoreductase activity"/>
    <property type="evidence" value="ECO:0007669"/>
    <property type="project" value="UniProtKB-KW"/>
</dbReference>
<keyword evidence="7" id="KW-1185">Reference proteome</keyword>
<dbReference type="InterPro" id="IPR002347">
    <property type="entry name" value="SDR_fam"/>
</dbReference>
<proteinExistence type="inferred from homology"/>
<dbReference type="SUPFAM" id="SSF51735">
    <property type="entry name" value="NAD(P)-binding Rossmann-fold domains"/>
    <property type="match status" value="1"/>
</dbReference>
<reference evidence="6 7" key="1">
    <citation type="journal article" date="2010" name="Nature">
        <title>The Ectocarpus genome and the independent evolution of multicellularity in brown algae.</title>
        <authorList>
            <person name="Cock J.M."/>
            <person name="Sterck L."/>
            <person name="Rouze P."/>
            <person name="Scornet D."/>
            <person name="Allen A.E."/>
            <person name="Amoutzias G."/>
            <person name="Anthouard V."/>
            <person name="Artiguenave F."/>
            <person name="Aury J.M."/>
            <person name="Badger J.H."/>
            <person name="Beszteri B."/>
            <person name="Billiau K."/>
            <person name="Bonnet E."/>
            <person name="Bothwell J.H."/>
            <person name="Bowler C."/>
            <person name="Boyen C."/>
            <person name="Brownlee C."/>
            <person name="Carrano C.J."/>
            <person name="Charrier B."/>
            <person name="Cho G.Y."/>
            <person name="Coelho S.M."/>
            <person name="Collen J."/>
            <person name="Corre E."/>
            <person name="Da Silva C."/>
            <person name="Delage L."/>
            <person name="Delaroque N."/>
            <person name="Dittami S.M."/>
            <person name="Doulbeau S."/>
            <person name="Elias M."/>
            <person name="Farnham G."/>
            <person name="Gachon C.M."/>
            <person name="Gschloessl B."/>
            <person name="Heesch S."/>
            <person name="Jabbari K."/>
            <person name="Jubin C."/>
            <person name="Kawai H."/>
            <person name="Kimura K."/>
            <person name="Kloareg B."/>
            <person name="Kupper F.C."/>
            <person name="Lang D."/>
            <person name="Le Bail A."/>
            <person name="Leblanc C."/>
            <person name="Lerouge P."/>
            <person name="Lohr M."/>
            <person name="Lopez P.J."/>
            <person name="Martens C."/>
            <person name="Maumus F."/>
            <person name="Michel G."/>
            <person name="Miranda-Saavedra D."/>
            <person name="Morales J."/>
            <person name="Moreau H."/>
            <person name="Motomura T."/>
            <person name="Nagasato C."/>
            <person name="Napoli C.A."/>
            <person name="Nelson D.R."/>
            <person name="Nyvall-Collen P."/>
            <person name="Peters A.F."/>
            <person name="Pommier C."/>
            <person name="Potin P."/>
            <person name="Poulain J."/>
            <person name="Quesneville H."/>
            <person name="Read B."/>
            <person name="Rensing S.A."/>
            <person name="Ritter A."/>
            <person name="Rousvoal S."/>
            <person name="Samanta M."/>
            <person name="Samson G."/>
            <person name="Schroeder D.C."/>
            <person name="Segurens B."/>
            <person name="Strittmatter M."/>
            <person name="Tonon T."/>
            <person name="Tregear J.W."/>
            <person name="Valentin K."/>
            <person name="von Dassow P."/>
            <person name="Yamagishi T."/>
            <person name="Van de Peer Y."/>
            <person name="Wincker P."/>
        </authorList>
    </citation>
    <scope>NUCLEOTIDE SEQUENCE [LARGE SCALE GENOMIC DNA]</scope>
    <source>
        <strain evidence="7">Ec32 / CCAP1310/4</strain>
    </source>
</reference>
<dbReference type="eggNOG" id="KOG1208">
    <property type="taxonomic scope" value="Eukaryota"/>
</dbReference>
<dbReference type="EMBL" id="FN649760">
    <property type="protein sequence ID" value="CBN79974.1"/>
    <property type="molecule type" value="Genomic_DNA"/>
</dbReference>
<evidence type="ECO:0000256" key="1">
    <source>
        <dbReference type="ARBA" id="ARBA00006484"/>
    </source>
</evidence>
<dbReference type="STRING" id="2880.D8LID5"/>
<keyword evidence="2" id="KW-0521">NADP</keyword>
<comment type="similarity">
    <text evidence="1 4">Belongs to the short-chain dehydrogenases/reductases (SDR) family.</text>
</comment>
<feature type="chain" id="PRO_5003117238" evidence="5">
    <location>
        <begin position="24"/>
        <end position="390"/>
    </location>
</feature>
<keyword evidence="3" id="KW-0560">Oxidoreductase</keyword>
<dbReference type="AlphaFoldDB" id="D8LID5"/>
<name>D8LID5_ECTSI</name>
<evidence type="ECO:0000256" key="5">
    <source>
        <dbReference type="SAM" id="SignalP"/>
    </source>
</evidence>
<dbReference type="Gene3D" id="3.40.50.720">
    <property type="entry name" value="NAD(P)-binding Rossmann-like Domain"/>
    <property type="match status" value="1"/>
</dbReference>
<protein>
    <submittedName>
        <fullName evidence="6">Uncharacterized protein</fullName>
    </submittedName>
</protein>
<dbReference type="PRINTS" id="PR00081">
    <property type="entry name" value="GDHRDH"/>
</dbReference>
<dbReference type="Proteomes" id="UP000002630">
    <property type="component" value="Unassembled WGS sequence"/>
</dbReference>
<feature type="signal peptide" evidence="5">
    <location>
        <begin position="1"/>
        <end position="23"/>
    </location>
</feature>
<evidence type="ECO:0000256" key="3">
    <source>
        <dbReference type="ARBA" id="ARBA00023002"/>
    </source>
</evidence>
<dbReference type="PRINTS" id="PR00080">
    <property type="entry name" value="SDRFAMILY"/>
</dbReference>
<evidence type="ECO:0000256" key="4">
    <source>
        <dbReference type="RuleBase" id="RU000363"/>
    </source>
</evidence>
<sequence>MFGLWFFFIIHGLQIFAPPSTLGTPATHLIFHLRSSPHAHSVLHAALFLQKRRAWIRWIRSSPRSPETPHYLWILGRLQRESMSRFVVTGANKGIGLEIVKGLLETNKNAFVFLGSRDAARGQNAVQSLLEQNSESYSGRVEALEIDVSDASSVLQASETVRTRLQSGGCGGGDGAGVSSPAYLDALINNAGMMPEDASSPTGFASCIDVNFRGVVRTTEAFLPLLEPWKGRIVNTSSTLGPSFVAKCSPERQALMTDPDVTHAQITRLVDECLAIASADGSLRGKFAAAGLSGIDGNMGVYGLSKALVNMYTVQLAREHPSLTINAAHPGFIKTDMTAPFEQSAGRTLEEMGAKTPAEGARVLVHLATAKVRGSGWYFDSDLQRSSLGR</sequence>
<dbReference type="GO" id="GO:0016020">
    <property type="term" value="C:membrane"/>
    <property type="evidence" value="ECO:0007669"/>
    <property type="project" value="TreeGrafter"/>
</dbReference>
<dbReference type="OrthoDB" id="47007at2759"/>
<evidence type="ECO:0000256" key="2">
    <source>
        <dbReference type="ARBA" id="ARBA00022857"/>
    </source>
</evidence>